<proteinExistence type="predicted"/>
<sequence length="111" mass="12558">MNSKQIIGYILLTLTAIILSFDLVQAQRFRSRDNGRDLTFAGDLQAPPGIGRDGRDTGRLRHRIDKTVDDFRHGPTGNYHLFTTPIKYRVFGNAPSGRWYTRARSLGPLGR</sequence>
<dbReference type="Proteomes" id="UP000678499">
    <property type="component" value="Unassembled WGS sequence"/>
</dbReference>
<evidence type="ECO:0000256" key="1">
    <source>
        <dbReference type="SAM" id="SignalP"/>
    </source>
</evidence>
<evidence type="ECO:0008006" key="4">
    <source>
        <dbReference type="Google" id="ProtNLM"/>
    </source>
</evidence>
<evidence type="ECO:0000313" key="2">
    <source>
        <dbReference type="EMBL" id="CAD7278174.1"/>
    </source>
</evidence>
<evidence type="ECO:0000313" key="3">
    <source>
        <dbReference type="Proteomes" id="UP000678499"/>
    </source>
</evidence>
<dbReference type="EMBL" id="CAJPEX010001140">
    <property type="protein sequence ID" value="CAG0918326.1"/>
    <property type="molecule type" value="Genomic_DNA"/>
</dbReference>
<organism evidence="2">
    <name type="scientific">Notodromas monacha</name>
    <dbReference type="NCBI Taxonomy" id="399045"/>
    <lineage>
        <taxon>Eukaryota</taxon>
        <taxon>Metazoa</taxon>
        <taxon>Ecdysozoa</taxon>
        <taxon>Arthropoda</taxon>
        <taxon>Crustacea</taxon>
        <taxon>Oligostraca</taxon>
        <taxon>Ostracoda</taxon>
        <taxon>Podocopa</taxon>
        <taxon>Podocopida</taxon>
        <taxon>Cypridocopina</taxon>
        <taxon>Cypridoidea</taxon>
        <taxon>Cyprididae</taxon>
        <taxon>Notodromas</taxon>
    </lineage>
</organism>
<dbReference type="AlphaFoldDB" id="A0A7R9BPB6"/>
<accession>A0A7R9BPB6</accession>
<name>A0A7R9BPB6_9CRUS</name>
<feature type="chain" id="PRO_5036210151" description="Secreted protein" evidence="1">
    <location>
        <begin position="27"/>
        <end position="111"/>
    </location>
</feature>
<gene>
    <name evidence="2" type="ORF">NMOB1V02_LOCUS5885</name>
</gene>
<dbReference type="EMBL" id="OA883177">
    <property type="protein sequence ID" value="CAD7278174.1"/>
    <property type="molecule type" value="Genomic_DNA"/>
</dbReference>
<protein>
    <recommendedName>
        <fullName evidence="4">Secreted protein</fullName>
    </recommendedName>
</protein>
<feature type="signal peptide" evidence="1">
    <location>
        <begin position="1"/>
        <end position="26"/>
    </location>
</feature>
<keyword evidence="3" id="KW-1185">Reference proteome</keyword>
<reference evidence="2" key="1">
    <citation type="submission" date="2020-11" db="EMBL/GenBank/DDBJ databases">
        <authorList>
            <person name="Tran Van P."/>
        </authorList>
    </citation>
    <scope>NUCLEOTIDE SEQUENCE</scope>
</reference>
<keyword evidence="1" id="KW-0732">Signal</keyword>